<dbReference type="Proteomes" id="UP000486351">
    <property type="component" value="Unassembled WGS sequence"/>
</dbReference>
<organism evidence="1 2">
    <name type="scientific">Phytophthora fragariae</name>
    <dbReference type="NCBI Taxonomy" id="53985"/>
    <lineage>
        <taxon>Eukaryota</taxon>
        <taxon>Sar</taxon>
        <taxon>Stramenopiles</taxon>
        <taxon>Oomycota</taxon>
        <taxon>Peronosporomycetes</taxon>
        <taxon>Peronosporales</taxon>
        <taxon>Peronosporaceae</taxon>
        <taxon>Phytophthora</taxon>
    </lineage>
</organism>
<accession>A0A6G0QTE9</accession>
<name>A0A6G0QTE9_9STRA</name>
<evidence type="ECO:0000313" key="2">
    <source>
        <dbReference type="Proteomes" id="UP000486351"/>
    </source>
</evidence>
<gene>
    <name evidence="1" type="ORF">PF008_g22895</name>
</gene>
<evidence type="ECO:0000313" key="1">
    <source>
        <dbReference type="EMBL" id="KAE9300902.1"/>
    </source>
</evidence>
<proteinExistence type="predicted"/>
<comment type="caution">
    <text evidence="1">The sequence shown here is derived from an EMBL/GenBank/DDBJ whole genome shotgun (WGS) entry which is preliminary data.</text>
</comment>
<protein>
    <submittedName>
        <fullName evidence="1">Uncharacterized protein</fullName>
    </submittedName>
</protein>
<sequence>MAKRWPAPSHWLTIELTTVPTTACEARPLLRACRRDSCEAASLPPVPTACCCRVAAWNSVQPRRVPAARSHCLLLPRRGL</sequence>
<dbReference type="AlphaFoldDB" id="A0A6G0QTE9"/>
<dbReference type="EMBL" id="QXFY01002224">
    <property type="protein sequence ID" value="KAE9300902.1"/>
    <property type="molecule type" value="Genomic_DNA"/>
</dbReference>
<reference evidence="1 2" key="1">
    <citation type="submission" date="2018-09" db="EMBL/GenBank/DDBJ databases">
        <title>Genomic investigation of the strawberry pathogen Phytophthora fragariae indicates pathogenicity is determined by transcriptional variation in three key races.</title>
        <authorList>
            <person name="Adams T.M."/>
            <person name="Armitage A.D."/>
            <person name="Sobczyk M.K."/>
            <person name="Bates H.J."/>
            <person name="Dunwell J.M."/>
            <person name="Nellist C.F."/>
            <person name="Harrison R.J."/>
        </authorList>
    </citation>
    <scope>NUCLEOTIDE SEQUENCE [LARGE SCALE GENOMIC DNA]</scope>
    <source>
        <strain evidence="1 2">NOV-77</strain>
    </source>
</reference>